<name>A0AAU7C8V8_9BACT</name>
<keyword evidence="1" id="KW-0472">Membrane</keyword>
<evidence type="ECO:0000256" key="1">
    <source>
        <dbReference type="SAM" id="Phobius"/>
    </source>
</evidence>
<dbReference type="EMBL" id="CP155447">
    <property type="protein sequence ID" value="XBH01570.1"/>
    <property type="molecule type" value="Genomic_DNA"/>
</dbReference>
<accession>A0AAU7C8V8</accession>
<dbReference type="RefSeq" id="WP_406694309.1">
    <property type="nucleotide sequence ID" value="NZ_CP155447.1"/>
</dbReference>
<dbReference type="AlphaFoldDB" id="A0AAU7C8V8"/>
<organism evidence="2">
    <name type="scientific">Singulisphaera sp. Ch08</name>
    <dbReference type="NCBI Taxonomy" id="3120278"/>
    <lineage>
        <taxon>Bacteria</taxon>
        <taxon>Pseudomonadati</taxon>
        <taxon>Planctomycetota</taxon>
        <taxon>Planctomycetia</taxon>
        <taxon>Isosphaerales</taxon>
        <taxon>Isosphaeraceae</taxon>
        <taxon>Singulisphaera</taxon>
    </lineage>
</organism>
<reference evidence="2" key="1">
    <citation type="submission" date="2024-05" db="EMBL/GenBank/DDBJ databases">
        <title>Planctomycetes of the genus Singulisphaera possess chitinolytic capabilities.</title>
        <authorList>
            <person name="Ivanova A."/>
        </authorList>
    </citation>
    <scope>NUCLEOTIDE SEQUENCE</scope>
    <source>
        <strain evidence="2">Ch08T</strain>
    </source>
</reference>
<keyword evidence="1" id="KW-0812">Transmembrane</keyword>
<proteinExistence type="predicted"/>
<protein>
    <submittedName>
        <fullName evidence="2">Uncharacterized protein</fullName>
    </submittedName>
</protein>
<keyword evidence="1" id="KW-1133">Transmembrane helix</keyword>
<gene>
    <name evidence="2" type="ORF">V5E97_24865</name>
</gene>
<feature type="transmembrane region" description="Helical" evidence="1">
    <location>
        <begin position="20"/>
        <end position="41"/>
    </location>
</feature>
<sequence length="113" mass="12327">MDILRTIDTGPKPGPSNHSLLAGLVAMLLVLALAILLYPAWAEHQFQSRVVSLNREAGESIKADDYVNAMACQMLVLKLYADRGKPVEGEAKRCVELAKEQVPILQGILAEDD</sequence>
<evidence type="ECO:0000313" key="2">
    <source>
        <dbReference type="EMBL" id="XBH01570.1"/>
    </source>
</evidence>